<evidence type="ECO:0000313" key="2">
    <source>
        <dbReference type="Proteomes" id="UP000003240"/>
    </source>
</evidence>
<accession>F7NQ24</accession>
<dbReference type="EMBL" id="AFGF01000279">
    <property type="protein sequence ID" value="EGO61858.1"/>
    <property type="molecule type" value="Genomic_DNA"/>
</dbReference>
<reference evidence="1 2" key="1">
    <citation type="journal article" date="2011" name="EMBO J.">
        <title>Structural diversity of bacterial flagellar motors.</title>
        <authorList>
            <person name="Chen S."/>
            <person name="Beeby M."/>
            <person name="Murphy G.E."/>
            <person name="Leadbetter J.R."/>
            <person name="Hendrixson D.R."/>
            <person name="Briegel A."/>
            <person name="Li Z."/>
            <person name="Shi J."/>
            <person name="Tocheva E.I."/>
            <person name="Muller A."/>
            <person name="Dobro M.J."/>
            <person name="Jensen G.J."/>
        </authorList>
    </citation>
    <scope>NUCLEOTIDE SEQUENCE [LARGE SCALE GENOMIC DNA]</scope>
    <source>
        <strain evidence="1 2">DSM 6540</strain>
    </source>
</reference>
<comment type="caution">
    <text evidence="1">The sequence shown here is derived from an EMBL/GenBank/DDBJ whole genome shotgun (WGS) entry which is preliminary data.</text>
</comment>
<name>F7NQ24_9FIRM</name>
<protein>
    <submittedName>
        <fullName evidence="1">Uncharacterized protein</fullName>
    </submittedName>
</protein>
<proteinExistence type="predicted"/>
<dbReference type="AlphaFoldDB" id="F7NQ24"/>
<dbReference type="Proteomes" id="UP000003240">
    <property type="component" value="Unassembled WGS sequence"/>
</dbReference>
<sequence length="109" mass="12024">MLGNHQAAIAGLEGGGQMVGAKSPPLRFLPTCVIDRLQYLLMHLVLDLRLLGLLIIHPKVDGQIAYREYHESVLSDQYMLPPIPESLIGDVCQNVSIALEPISNQDHDK</sequence>
<gene>
    <name evidence="1" type="ORF">ALO_21124</name>
</gene>
<organism evidence="1 2">
    <name type="scientific">Acetonema longum DSM 6540</name>
    <dbReference type="NCBI Taxonomy" id="1009370"/>
    <lineage>
        <taxon>Bacteria</taxon>
        <taxon>Bacillati</taxon>
        <taxon>Bacillota</taxon>
        <taxon>Negativicutes</taxon>
        <taxon>Acetonemataceae</taxon>
        <taxon>Acetonema</taxon>
    </lineage>
</organism>
<keyword evidence="2" id="KW-1185">Reference proteome</keyword>
<evidence type="ECO:0000313" key="1">
    <source>
        <dbReference type="EMBL" id="EGO61858.1"/>
    </source>
</evidence>